<dbReference type="InterPro" id="IPR008972">
    <property type="entry name" value="Cupredoxin"/>
</dbReference>
<sequence>MRLVLILLALFALAVTAGCNQEQKSPAGQQVVQLAVTDRGFEPPRVEVPRGQALTLVITRKTDQTCSRSRRSTSVARSRSIRRCASTSPRAWRTR</sequence>
<feature type="region of interest" description="Disordered" evidence="1">
    <location>
        <begin position="65"/>
        <end position="95"/>
    </location>
</feature>
<feature type="signal peptide" evidence="2">
    <location>
        <begin position="1"/>
        <end position="17"/>
    </location>
</feature>
<organism evidence="4 5">
    <name type="scientific">Eiseniibacteriota bacterium</name>
    <dbReference type="NCBI Taxonomy" id="2212470"/>
    <lineage>
        <taxon>Bacteria</taxon>
        <taxon>Candidatus Eiseniibacteriota</taxon>
    </lineage>
</organism>
<evidence type="ECO:0000259" key="3">
    <source>
        <dbReference type="Pfam" id="PF13473"/>
    </source>
</evidence>
<accession>A0A538TI58</accession>
<dbReference type="AlphaFoldDB" id="A0A538TI58"/>
<protein>
    <recommendedName>
        <fullName evidence="3">EfeO-type cupredoxin-like domain-containing protein</fullName>
    </recommendedName>
</protein>
<evidence type="ECO:0000313" key="4">
    <source>
        <dbReference type="EMBL" id="TMQ63305.1"/>
    </source>
</evidence>
<name>A0A538TI58_UNCEI</name>
<comment type="caution">
    <text evidence="4">The sequence shown here is derived from an EMBL/GenBank/DDBJ whole genome shotgun (WGS) entry which is preliminary data.</text>
</comment>
<feature type="domain" description="EfeO-type cupredoxin-like" evidence="3">
    <location>
        <begin position="10"/>
        <end position="65"/>
    </location>
</feature>
<evidence type="ECO:0000313" key="5">
    <source>
        <dbReference type="Proteomes" id="UP000317691"/>
    </source>
</evidence>
<dbReference type="Pfam" id="PF13473">
    <property type="entry name" value="Cupredoxin_1"/>
    <property type="match status" value="1"/>
</dbReference>
<evidence type="ECO:0000256" key="2">
    <source>
        <dbReference type="SAM" id="SignalP"/>
    </source>
</evidence>
<gene>
    <name evidence="4" type="ORF">E6K79_10405</name>
</gene>
<dbReference type="PROSITE" id="PS51257">
    <property type="entry name" value="PROKAR_LIPOPROTEIN"/>
    <property type="match status" value="1"/>
</dbReference>
<reference evidence="4 5" key="1">
    <citation type="journal article" date="2019" name="Nat. Microbiol.">
        <title>Mediterranean grassland soil C-N compound turnover is dependent on rainfall and depth, and is mediated by genomically divergent microorganisms.</title>
        <authorList>
            <person name="Diamond S."/>
            <person name="Andeer P.F."/>
            <person name="Li Z."/>
            <person name="Crits-Christoph A."/>
            <person name="Burstein D."/>
            <person name="Anantharaman K."/>
            <person name="Lane K.R."/>
            <person name="Thomas B.C."/>
            <person name="Pan C."/>
            <person name="Northen T.R."/>
            <person name="Banfield J.F."/>
        </authorList>
    </citation>
    <scope>NUCLEOTIDE SEQUENCE [LARGE SCALE GENOMIC DNA]</scope>
    <source>
        <strain evidence="4">WS_9</strain>
    </source>
</reference>
<dbReference type="Gene3D" id="2.60.40.420">
    <property type="entry name" value="Cupredoxins - blue copper proteins"/>
    <property type="match status" value="1"/>
</dbReference>
<keyword evidence="2" id="KW-0732">Signal</keyword>
<dbReference type="Proteomes" id="UP000317691">
    <property type="component" value="Unassembled WGS sequence"/>
</dbReference>
<dbReference type="InterPro" id="IPR028096">
    <property type="entry name" value="EfeO_Cupredoxin"/>
</dbReference>
<evidence type="ECO:0000256" key="1">
    <source>
        <dbReference type="SAM" id="MobiDB-lite"/>
    </source>
</evidence>
<feature type="chain" id="PRO_5021942908" description="EfeO-type cupredoxin-like domain-containing protein" evidence="2">
    <location>
        <begin position="18"/>
        <end position="95"/>
    </location>
</feature>
<proteinExistence type="predicted"/>
<dbReference type="EMBL" id="VBOZ01000032">
    <property type="protein sequence ID" value="TMQ63305.1"/>
    <property type="molecule type" value="Genomic_DNA"/>
</dbReference>